<dbReference type="Proteomes" id="UP000240830">
    <property type="component" value="Unassembled WGS sequence"/>
</dbReference>
<accession>A0A2H9TIK6</accession>
<sequence>MRPLKHVVFDMDGLLLDTERLYTQVYTELLAQWGKLFTMKFKLRLMGLSAAESAVLTVKEYELPVEPAEFQRMAMEKQLEAFKECSLMPGVERLLKHLASCHVPMAVATSSRKDTYTIKTASHPELFKLFTVVVNGDDPAVKRAKPFPDIFLTAAERLGVNPATCLALEDSPNGVRSALAAGMSVIWIPDAAHDFSVDHDDLLDHPEIQRLASLEDFRPEHWGLPSF</sequence>
<dbReference type="SUPFAM" id="SSF56784">
    <property type="entry name" value="HAD-like"/>
    <property type="match status" value="1"/>
</dbReference>
<dbReference type="STRING" id="1246581.A0A2H9TIK6"/>
<dbReference type="SFLD" id="SFLDG01129">
    <property type="entry name" value="C1.5:_HAD__Beta-PGM__Phosphata"/>
    <property type="match status" value="1"/>
</dbReference>
<dbReference type="NCBIfam" id="TIGR01509">
    <property type="entry name" value="HAD-SF-IA-v3"/>
    <property type="match status" value="1"/>
</dbReference>
<dbReference type="GO" id="GO:0008253">
    <property type="term" value="F:5'-nucleotidase activity"/>
    <property type="evidence" value="ECO:0007669"/>
    <property type="project" value="EnsemblFungi"/>
</dbReference>
<proteinExistence type="predicted"/>
<dbReference type="InterPro" id="IPR041492">
    <property type="entry name" value="HAD_2"/>
</dbReference>
<evidence type="ECO:0000313" key="2">
    <source>
        <dbReference type="Proteomes" id="UP000240830"/>
    </source>
</evidence>
<dbReference type="SFLD" id="SFLDS00003">
    <property type="entry name" value="Haloacid_Dehalogenase"/>
    <property type="match status" value="1"/>
</dbReference>
<dbReference type="InterPro" id="IPR023198">
    <property type="entry name" value="PGP-like_dom2"/>
</dbReference>
<dbReference type="AlphaFoldDB" id="A0A2H9TIK6"/>
<dbReference type="Gene3D" id="1.10.150.240">
    <property type="entry name" value="Putative phosphatase, domain 2"/>
    <property type="match status" value="1"/>
</dbReference>
<dbReference type="GO" id="GO:1990738">
    <property type="term" value="F:pseudouridine 5'-phosphatase activity"/>
    <property type="evidence" value="ECO:0007669"/>
    <property type="project" value="EnsemblFungi"/>
</dbReference>
<evidence type="ECO:0000313" key="1">
    <source>
        <dbReference type="EMBL" id="PJF17565.1"/>
    </source>
</evidence>
<dbReference type="InterPro" id="IPR006439">
    <property type="entry name" value="HAD-SF_hydro_IA"/>
</dbReference>
<keyword evidence="2" id="KW-1185">Reference proteome</keyword>
<organism evidence="1 2">
    <name type="scientific">Paramicrosporidium saccamoebae</name>
    <dbReference type="NCBI Taxonomy" id="1246581"/>
    <lineage>
        <taxon>Eukaryota</taxon>
        <taxon>Fungi</taxon>
        <taxon>Fungi incertae sedis</taxon>
        <taxon>Cryptomycota</taxon>
        <taxon>Cryptomycota incertae sedis</taxon>
        <taxon>Paramicrosporidium</taxon>
    </lineage>
</organism>
<dbReference type="FunFam" id="1.10.150.240:FF:000001">
    <property type="entry name" value="Haloacid dehalogenase-like hydrolase domain"/>
    <property type="match status" value="1"/>
</dbReference>
<protein>
    <submittedName>
        <fullName evidence="1">HAD-like protein</fullName>
    </submittedName>
</protein>
<dbReference type="InterPro" id="IPR036412">
    <property type="entry name" value="HAD-like_sf"/>
</dbReference>
<dbReference type="PANTHER" id="PTHR18901:SF38">
    <property type="entry name" value="PSEUDOURIDINE-5'-PHOSPHATASE"/>
    <property type="match status" value="1"/>
</dbReference>
<dbReference type="PANTHER" id="PTHR18901">
    <property type="entry name" value="2-DEOXYGLUCOSE-6-PHOSPHATE PHOSPHATASE 2"/>
    <property type="match status" value="1"/>
</dbReference>
<dbReference type="InterPro" id="IPR023214">
    <property type="entry name" value="HAD_sf"/>
</dbReference>
<dbReference type="EMBL" id="MTSL01000169">
    <property type="protein sequence ID" value="PJF17565.1"/>
    <property type="molecule type" value="Genomic_DNA"/>
</dbReference>
<dbReference type="SFLD" id="SFLDG01135">
    <property type="entry name" value="C1.5.6:_HAD__Beta-PGM__Phospha"/>
    <property type="match status" value="1"/>
</dbReference>
<comment type="caution">
    <text evidence="1">The sequence shown here is derived from an EMBL/GenBank/DDBJ whole genome shotgun (WGS) entry which is preliminary data.</text>
</comment>
<dbReference type="OrthoDB" id="40579at2759"/>
<gene>
    <name evidence="1" type="ORF">PSACC_02584</name>
</gene>
<dbReference type="Gene3D" id="3.40.50.1000">
    <property type="entry name" value="HAD superfamily/HAD-like"/>
    <property type="match status" value="1"/>
</dbReference>
<reference evidence="1 2" key="1">
    <citation type="submission" date="2016-10" db="EMBL/GenBank/DDBJ databases">
        <title>The genome of Paramicrosporidium saccamoebae is the missing link in understanding Cryptomycota and Microsporidia evolution.</title>
        <authorList>
            <person name="Quandt C.A."/>
            <person name="Beaudet D."/>
            <person name="Corsaro D."/>
            <person name="Michel R."/>
            <person name="Corradi N."/>
            <person name="James T."/>
        </authorList>
    </citation>
    <scope>NUCLEOTIDE SEQUENCE [LARGE SCALE GENOMIC DNA]</scope>
    <source>
        <strain evidence="1 2">KSL3</strain>
    </source>
</reference>
<dbReference type="Pfam" id="PF13419">
    <property type="entry name" value="HAD_2"/>
    <property type="match status" value="1"/>
</dbReference>
<name>A0A2H9TIK6_9FUNG</name>